<dbReference type="EC" id="3.2.1.1" evidence="6 15"/>
<keyword evidence="13 15" id="KW-0326">Glycosidase</keyword>
<dbReference type="PANTHER" id="PTHR43447">
    <property type="entry name" value="ALPHA-AMYLASE"/>
    <property type="match status" value="1"/>
</dbReference>
<evidence type="ECO:0000256" key="1">
    <source>
        <dbReference type="ARBA" id="ARBA00000548"/>
    </source>
</evidence>
<comment type="similarity">
    <text evidence="4 14">Belongs to the glycosyl hydrolase 13 family.</text>
</comment>
<evidence type="ECO:0000256" key="4">
    <source>
        <dbReference type="ARBA" id="ARBA00008061"/>
    </source>
</evidence>
<evidence type="ECO:0000256" key="9">
    <source>
        <dbReference type="ARBA" id="ARBA00022837"/>
    </source>
</evidence>
<dbReference type="GO" id="GO:0004556">
    <property type="term" value="F:alpha-amylase activity"/>
    <property type="evidence" value="ECO:0007669"/>
    <property type="project" value="UniProtKB-UniRule"/>
</dbReference>
<keyword evidence="8 15" id="KW-0378">Hydrolase</keyword>
<comment type="catalytic activity">
    <reaction evidence="1 15">
        <text>Endohydrolysis of (1-&gt;4)-alpha-D-glucosidic linkages in polysaccharides containing three or more (1-&gt;4)-alpha-linked D-glucose units.</text>
        <dbReference type="EC" id="3.2.1.1"/>
    </reaction>
</comment>
<proteinExistence type="inferred from homology"/>
<gene>
    <name evidence="19" type="ORF">PHYEVI_LOCUS3702</name>
</gene>
<dbReference type="OrthoDB" id="550577at2759"/>
<dbReference type="SMART" id="SM00632">
    <property type="entry name" value="Aamy_C"/>
    <property type="match status" value="1"/>
</dbReference>
<dbReference type="InterPro" id="IPR031319">
    <property type="entry name" value="A-amylase_C"/>
</dbReference>
<comment type="cofactor">
    <cofactor evidence="2">
        <name>Ca(2+)</name>
        <dbReference type="ChEBI" id="CHEBI:29108"/>
    </cofactor>
</comment>
<dbReference type="Gene3D" id="2.60.40.1180">
    <property type="entry name" value="Golgi alpha-mannosidase II"/>
    <property type="match status" value="1"/>
</dbReference>
<reference evidence="19" key="1">
    <citation type="submission" date="2022-01" db="EMBL/GenBank/DDBJ databases">
        <authorList>
            <person name="King R."/>
        </authorList>
    </citation>
    <scope>NUCLEOTIDE SEQUENCE</scope>
</reference>
<dbReference type="GO" id="GO:0005975">
    <property type="term" value="P:carbohydrate metabolic process"/>
    <property type="evidence" value="ECO:0007669"/>
    <property type="project" value="InterPro"/>
</dbReference>
<dbReference type="Gene3D" id="3.20.20.80">
    <property type="entry name" value="Glycosidases"/>
    <property type="match status" value="1"/>
</dbReference>
<feature type="chain" id="PRO_5040434570" description="Alpha-amylase" evidence="16">
    <location>
        <begin position="17"/>
        <end position="487"/>
    </location>
</feature>
<dbReference type="InterPro" id="IPR006048">
    <property type="entry name" value="A-amylase/branching_C"/>
</dbReference>
<evidence type="ECO:0000256" key="7">
    <source>
        <dbReference type="ARBA" id="ARBA00022723"/>
    </source>
</evidence>
<evidence type="ECO:0000259" key="18">
    <source>
        <dbReference type="SMART" id="SM00642"/>
    </source>
</evidence>
<evidence type="ECO:0000313" key="20">
    <source>
        <dbReference type="Proteomes" id="UP001153712"/>
    </source>
</evidence>
<evidence type="ECO:0000313" key="19">
    <source>
        <dbReference type="EMBL" id="CAG9857297.1"/>
    </source>
</evidence>
<evidence type="ECO:0000256" key="11">
    <source>
        <dbReference type="ARBA" id="ARBA00023214"/>
    </source>
</evidence>
<dbReference type="InterPro" id="IPR013780">
    <property type="entry name" value="Glyco_hydro_b"/>
</dbReference>
<sequence length="487" mass="55163">MHKLTFLISLIATSVAQFDPHFAKGRRSIVHLFEWTWTDIAMECESFLRYHGYGGVQISPPSENLIIENRPWFERYQPVSYVLKTRSGDEDDFKTMTKRCNDVGVRIYVDAVINHMSTGNGIGTAGNEASGEGEYPGVPYTSGDFHRTCTVDYSSTDNIRNCQLEGLRDLNHSKTNVREKIVGYLNRLIDLGVAGFRIDAARHMWPDDLRAILRKVKNLSREHGFESDQSPLIYLEVNSEGDATDYADMGLVTEFKFAHKISNVFKGNDKLAYLRTWGTQWGFMDTAEALVFVDNHDLQRNPGHLSYTSPGRYAAANAFMLAYPYGTSKIMSGYRFGGRNQGPPVDRHGNLRSPHLDGTERTCGNGYTCEHRWKGIYSMVLFKNAVWNQPLTNWWSNGDQQIAFCRGRKGFVAFTQWLDLNEELQTCLAPGKYCDIVSGDLLAVENRCTGKTVEVKSDGKAAINLSFDKEEYVLALMEHVKLRDEIM</sequence>
<keyword evidence="12 15" id="KW-0119">Carbohydrate metabolism</keyword>
<keyword evidence="7" id="KW-0479">Metal-binding</keyword>
<comment type="subunit">
    <text evidence="5">Monomer.</text>
</comment>
<dbReference type="SUPFAM" id="SSF51011">
    <property type="entry name" value="Glycosyl hydrolase domain"/>
    <property type="match status" value="1"/>
</dbReference>
<evidence type="ECO:0000256" key="14">
    <source>
        <dbReference type="RuleBase" id="RU003615"/>
    </source>
</evidence>
<dbReference type="EMBL" id="OU900106">
    <property type="protein sequence ID" value="CAG9857297.1"/>
    <property type="molecule type" value="Genomic_DNA"/>
</dbReference>
<dbReference type="Proteomes" id="UP001153712">
    <property type="component" value="Chromosome 13"/>
</dbReference>
<organism evidence="19 20">
    <name type="scientific">Phyllotreta striolata</name>
    <name type="common">Striped flea beetle</name>
    <name type="synonym">Crioceris striolata</name>
    <dbReference type="NCBI Taxonomy" id="444603"/>
    <lineage>
        <taxon>Eukaryota</taxon>
        <taxon>Metazoa</taxon>
        <taxon>Ecdysozoa</taxon>
        <taxon>Arthropoda</taxon>
        <taxon>Hexapoda</taxon>
        <taxon>Insecta</taxon>
        <taxon>Pterygota</taxon>
        <taxon>Neoptera</taxon>
        <taxon>Endopterygota</taxon>
        <taxon>Coleoptera</taxon>
        <taxon>Polyphaga</taxon>
        <taxon>Cucujiformia</taxon>
        <taxon>Chrysomeloidea</taxon>
        <taxon>Chrysomelidae</taxon>
        <taxon>Galerucinae</taxon>
        <taxon>Alticini</taxon>
        <taxon>Phyllotreta</taxon>
    </lineage>
</organism>
<dbReference type="SMART" id="SM00642">
    <property type="entry name" value="Aamy"/>
    <property type="match status" value="1"/>
</dbReference>
<protein>
    <recommendedName>
        <fullName evidence="6 15">Alpha-amylase</fullName>
        <ecNumber evidence="6 15">3.2.1.1</ecNumber>
    </recommendedName>
</protein>
<evidence type="ECO:0000256" key="13">
    <source>
        <dbReference type="ARBA" id="ARBA00023295"/>
    </source>
</evidence>
<evidence type="ECO:0000256" key="5">
    <source>
        <dbReference type="ARBA" id="ARBA00011245"/>
    </source>
</evidence>
<dbReference type="SUPFAM" id="SSF51445">
    <property type="entry name" value="(Trans)glycosidases"/>
    <property type="match status" value="1"/>
</dbReference>
<dbReference type="Pfam" id="PF02806">
    <property type="entry name" value="Alpha-amylase_C"/>
    <property type="match status" value="1"/>
</dbReference>
<evidence type="ECO:0000256" key="3">
    <source>
        <dbReference type="ARBA" id="ARBA00001923"/>
    </source>
</evidence>
<evidence type="ECO:0000256" key="12">
    <source>
        <dbReference type="ARBA" id="ARBA00023277"/>
    </source>
</evidence>
<feature type="domain" description="Alpha-amylase C-terminal" evidence="17">
    <location>
        <begin position="392"/>
        <end position="481"/>
    </location>
</feature>
<evidence type="ECO:0000256" key="15">
    <source>
        <dbReference type="RuleBase" id="RU361134"/>
    </source>
</evidence>
<dbReference type="InterPro" id="IPR017853">
    <property type="entry name" value="GH"/>
</dbReference>
<dbReference type="AlphaFoldDB" id="A0A9N9TNJ4"/>
<keyword evidence="16" id="KW-0732">Signal</keyword>
<dbReference type="CDD" id="cd11317">
    <property type="entry name" value="AmyAc_bac_euk_AmyA"/>
    <property type="match status" value="1"/>
</dbReference>
<evidence type="ECO:0000256" key="16">
    <source>
        <dbReference type="SAM" id="SignalP"/>
    </source>
</evidence>
<feature type="signal peptide" evidence="16">
    <location>
        <begin position="1"/>
        <end position="16"/>
    </location>
</feature>
<evidence type="ECO:0000259" key="17">
    <source>
        <dbReference type="SMART" id="SM00632"/>
    </source>
</evidence>
<keyword evidence="9" id="KW-0106">Calcium</keyword>
<evidence type="ECO:0000256" key="10">
    <source>
        <dbReference type="ARBA" id="ARBA00023157"/>
    </source>
</evidence>
<evidence type="ECO:0000256" key="6">
    <source>
        <dbReference type="ARBA" id="ARBA00012595"/>
    </source>
</evidence>
<keyword evidence="11" id="KW-0868">Chloride</keyword>
<comment type="cofactor">
    <cofactor evidence="3">
        <name>chloride</name>
        <dbReference type="ChEBI" id="CHEBI:17996"/>
    </cofactor>
</comment>
<evidence type="ECO:0000256" key="8">
    <source>
        <dbReference type="ARBA" id="ARBA00022801"/>
    </source>
</evidence>
<feature type="domain" description="Glycosyl hydrolase family 13 catalytic" evidence="18">
    <location>
        <begin position="27"/>
        <end position="383"/>
    </location>
</feature>
<evidence type="ECO:0000256" key="2">
    <source>
        <dbReference type="ARBA" id="ARBA00001913"/>
    </source>
</evidence>
<keyword evidence="20" id="KW-1185">Reference proteome</keyword>
<accession>A0A9N9TNJ4</accession>
<dbReference type="PRINTS" id="PR00110">
    <property type="entry name" value="ALPHAAMYLASE"/>
</dbReference>
<keyword evidence="10" id="KW-1015">Disulfide bond</keyword>
<dbReference type="Pfam" id="PF00128">
    <property type="entry name" value="Alpha-amylase"/>
    <property type="match status" value="1"/>
</dbReference>
<dbReference type="InterPro" id="IPR006047">
    <property type="entry name" value="GH13_cat_dom"/>
</dbReference>
<dbReference type="InterPro" id="IPR006046">
    <property type="entry name" value="Alpha_amylase"/>
</dbReference>
<name>A0A9N9TNJ4_PHYSR</name>
<dbReference type="GO" id="GO:0046872">
    <property type="term" value="F:metal ion binding"/>
    <property type="evidence" value="ECO:0007669"/>
    <property type="project" value="UniProtKB-KW"/>
</dbReference>